<feature type="region of interest" description="Disordered" evidence="5">
    <location>
        <begin position="57"/>
        <end position="117"/>
    </location>
</feature>
<comment type="subcellular location">
    <subcellularLocation>
        <location evidence="4">Nucleus</location>
    </subcellularLocation>
</comment>
<dbReference type="OrthoDB" id="1101183at2759"/>
<evidence type="ECO:0000256" key="5">
    <source>
        <dbReference type="SAM" id="MobiDB-lite"/>
    </source>
</evidence>
<organism evidence="8 9">
    <name type="scientific">Cuscuta campestris</name>
    <dbReference type="NCBI Taxonomy" id="132261"/>
    <lineage>
        <taxon>Eukaryota</taxon>
        <taxon>Viridiplantae</taxon>
        <taxon>Streptophyta</taxon>
        <taxon>Embryophyta</taxon>
        <taxon>Tracheophyta</taxon>
        <taxon>Spermatophyta</taxon>
        <taxon>Magnoliopsida</taxon>
        <taxon>eudicotyledons</taxon>
        <taxon>Gunneridae</taxon>
        <taxon>Pentapetalae</taxon>
        <taxon>asterids</taxon>
        <taxon>lamiids</taxon>
        <taxon>Solanales</taxon>
        <taxon>Convolvulaceae</taxon>
        <taxon>Cuscuteae</taxon>
        <taxon>Cuscuta</taxon>
        <taxon>Cuscuta subgen. Grammica</taxon>
        <taxon>Cuscuta sect. Cleistogrammica</taxon>
    </lineage>
</organism>
<evidence type="ECO:0000256" key="2">
    <source>
        <dbReference type="ARBA" id="ARBA00023125"/>
    </source>
</evidence>
<protein>
    <recommendedName>
        <fullName evidence="4">AT-hook motif nuclear-localized protein</fullName>
    </recommendedName>
</protein>
<evidence type="ECO:0000256" key="4">
    <source>
        <dbReference type="RuleBase" id="RU367031"/>
    </source>
</evidence>
<dbReference type="PANTHER" id="PTHR31500:SF64">
    <property type="entry name" value="AT-HOOK MOTIF NUCLEAR-LOCALIZED PROTEIN 12-RELATED"/>
    <property type="match status" value="1"/>
</dbReference>
<keyword evidence="9" id="KW-1185">Reference proteome</keyword>
<accession>A0A484M5Z4</accession>
<evidence type="ECO:0000256" key="1">
    <source>
        <dbReference type="ARBA" id="ARBA00023015"/>
    </source>
</evidence>
<dbReference type="InterPro" id="IPR005175">
    <property type="entry name" value="PPC_dom"/>
</dbReference>
<keyword evidence="4" id="KW-0539">Nucleus</keyword>
<keyword evidence="2 4" id="KW-0238">DNA-binding</keyword>
<comment type="domain">
    <text evidence="4">The PPC domain mediates interactions between AHL proteins.</text>
</comment>
<dbReference type="PROSITE" id="PS51742">
    <property type="entry name" value="PPC"/>
    <property type="match status" value="1"/>
</dbReference>
<keyword evidence="1 4" id="KW-0805">Transcription regulation</keyword>
<feature type="compositionally biased region" description="Basic residues" evidence="5">
    <location>
        <begin position="70"/>
        <end position="79"/>
    </location>
</feature>
<evidence type="ECO:0000313" key="8">
    <source>
        <dbReference type="EMBL" id="VFQ83969.1"/>
    </source>
</evidence>
<evidence type="ECO:0000313" key="9">
    <source>
        <dbReference type="Proteomes" id="UP000595140"/>
    </source>
</evidence>
<reference evidence="8 9" key="1">
    <citation type="submission" date="2018-04" db="EMBL/GenBank/DDBJ databases">
        <authorList>
            <person name="Vogel A."/>
        </authorList>
    </citation>
    <scope>NUCLEOTIDE SEQUENCE [LARGE SCALE GENOMIC DNA]</scope>
</reference>
<dbReference type="Pfam" id="PF03479">
    <property type="entry name" value="PCC"/>
    <property type="match status" value="1"/>
</dbReference>
<feature type="compositionally biased region" description="Low complexity" evidence="5">
    <location>
        <begin position="82"/>
        <end position="99"/>
    </location>
</feature>
<dbReference type="GO" id="GO:0005634">
    <property type="term" value="C:nucleus"/>
    <property type="evidence" value="ECO:0007669"/>
    <property type="project" value="UniProtKB-SubCell"/>
</dbReference>
<dbReference type="GO" id="GO:0003680">
    <property type="term" value="F:minor groove of adenine-thymine-rich DNA binding"/>
    <property type="evidence" value="ECO:0007669"/>
    <property type="project" value="UniProtKB-UniRule"/>
</dbReference>
<feature type="domain" description="PPC" evidence="6">
    <location>
        <begin position="129"/>
        <end position="274"/>
    </location>
</feature>
<dbReference type="CDD" id="cd11378">
    <property type="entry name" value="DUF296"/>
    <property type="match status" value="1"/>
</dbReference>
<gene>
    <name evidence="7" type="ORF">CCAM_LOCUS25732</name>
    <name evidence="8" type="ORF">CCAM_LOCUS25745</name>
</gene>
<feature type="region of interest" description="Disordered" evidence="5">
    <location>
        <begin position="258"/>
        <end position="321"/>
    </location>
</feature>
<evidence type="ECO:0000313" key="7">
    <source>
        <dbReference type="EMBL" id="VFQ83956.1"/>
    </source>
</evidence>
<evidence type="ECO:0000259" key="6">
    <source>
        <dbReference type="PROSITE" id="PS51742"/>
    </source>
</evidence>
<dbReference type="Proteomes" id="UP000595140">
    <property type="component" value="Unassembled WGS sequence"/>
</dbReference>
<dbReference type="Gene3D" id="3.30.1330.80">
    <property type="entry name" value="Hypothetical protein, similar to alpha- acetolactate decarboxylase, domain 2"/>
    <property type="match status" value="1"/>
</dbReference>
<dbReference type="PANTHER" id="PTHR31500">
    <property type="entry name" value="AT-HOOK MOTIF NUCLEAR-LOCALIZED PROTEIN 9"/>
    <property type="match status" value="1"/>
</dbReference>
<keyword evidence="3 4" id="KW-0804">Transcription</keyword>
<dbReference type="AlphaFoldDB" id="A0A484M5Z4"/>
<dbReference type="InterPro" id="IPR039605">
    <property type="entry name" value="AHL"/>
</dbReference>
<feature type="compositionally biased region" description="Polar residues" evidence="5">
    <location>
        <begin position="301"/>
        <end position="321"/>
    </location>
</feature>
<dbReference type="EMBL" id="OOIL02002664">
    <property type="protein sequence ID" value="VFQ83969.1"/>
    <property type="molecule type" value="Genomic_DNA"/>
</dbReference>
<dbReference type="EMBL" id="OOIL02002664">
    <property type="protein sequence ID" value="VFQ83956.1"/>
    <property type="molecule type" value="Genomic_DNA"/>
</dbReference>
<sequence>MDLREGMSLYGSASYYINPGGISVSGSSSGFKPILNPNVSAAENPSTSFDRRVDMGMTTHGGGGGDPVMTKKKRGRPRKYGPDGSNMSLALSSMSSGPSTNPGPKRNKGRPRGSGWKQQLAPLGEWMNRSAGVAFTPHVLHIQIGEDVAAKILAFSRQRPRALCILSANGTVSAITLRAPASSGATVTYEGRFQILRLSGSYLVAESGGSGHHNRIGGISISVCSPDGHVIGGAIGGQLIAASSVQVVLCSFVHGTPNEKHKTETSGGADMDNATRPAEKPSGPIVHPPDQDRIPSMAAAWQSNPSSLTRSYQTGIDLTRG</sequence>
<comment type="function">
    <text evidence="4">Transcription factor that specifically binds AT-rich DNA sequences related to the nuclear matrix attachment regions (MARs).</text>
</comment>
<name>A0A484M5Z4_9ASTE</name>
<proteinExistence type="predicted"/>
<dbReference type="SUPFAM" id="SSF117856">
    <property type="entry name" value="AF0104/ALDC/Ptd012-like"/>
    <property type="match status" value="1"/>
</dbReference>
<evidence type="ECO:0000256" key="3">
    <source>
        <dbReference type="ARBA" id="ARBA00023163"/>
    </source>
</evidence>